<feature type="domain" description="HTH tetR-type" evidence="3">
    <location>
        <begin position="39"/>
        <end position="99"/>
    </location>
</feature>
<keyword evidence="5" id="KW-1185">Reference proteome</keyword>
<dbReference type="Proteomes" id="UP000310506">
    <property type="component" value="Unassembled WGS sequence"/>
</dbReference>
<dbReference type="Gene3D" id="1.10.357.10">
    <property type="entry name" value="Tetracycline Repressor, domain 2"/>
    <property type="match status" value="1"/>
</dbReference>
<sequence>MKLIAFYLQCDTVSYIMTPCHFLGRSSVMPTERFFRLNEEKKNKIMEAARLEFSLNSFHDAAISNIIKTAGIARGSFYQYFEDKEDLFLYCVMLTQNELEEIFDTLYQENHGDLVTAFELFFDQFVEEVYHGKNAKFLKNLLVYMDYRVSHKVFSEERLKSMKEQKHHIQKATFESLYKHLNHNLINVDSYDDFIVLFRMVSSIIFVSINEGFRDEMISGSVDTEKVKASFKKKLNWLKFGVLKGVKD</sequence>
<dbReference type="GO" id="GO:0003677">
    <property type="term" value="F:DNA binding"/>
    <property type="evidence" value="ECO:0007669"/>
    <property type="project" value="UniProtKB-UniRule"/>
</dbReference>
<evidence type="ECO:0000313" key="4">
    <source>
        <dbReference type="EMBL" id="THB60072.1"/>
    </source>
</evidence>
<dbReference type="SUPFAM" id="SSF46689">
    <property type="entry name" value="Homeodomain-like"/>
    <property type="match status" value="1"/>
</dbReference>
<dbReference type="EMBL" id="SDGV01000045">
    <property type="protein sequence ID" value="THB60072.1"/>
    <property type="molecule type" value="Genomic_DNA"/>
</dbReference>
<evidence type="ECO:0000259" key="3">
    <source>
        <dbReference type="PROSITE" id="PS50977"/>
    </source>
</evidence>
<feature type="DNA-binding region" description="H-T-H motif" evidence="2">
    <location>
        <begin position="62"/>
        <end position="81"/>
    </location>
</feature>
<dbReference type="Pfam" id="PF00440">
    <property type="entry name" value="TetR_N"/>
    <property type="match status" value="1"/>
</dbReference>
<accession>A0A4S3AZZ9</accession>
<protein>
    <submittedName>
        <fullName evidence="4">TetR/AcrR family transcriptional regulator</fullName>
    </submittedName>
</protein>
<comment type="caution">
    <text evidence="4">The sequence shown here is derived from an EMBL/GenBank/DDBJ whole genome shotgun (WGS) entry which is preliminary data.</text>
</comment>
<dbReference type="PANTHER" id="PTHR43479:SF11">
    <property type="entry name" value="ACREF_ENVCD OPERON REPRESSOR-RELATED"/>
    <property type="match status" value="1"/>
</dbReference>
<evidence type="ECO:0000313" key="5">
    <source>
        <dbReference type="Proteomes" id="UP000310506"/>
    </source>
</evidence>
<dbReference type="Pfam" id="PF17924">
    <property type="entry name" value="TetR_C_19"/>
    <property type="match status" value="1"/>
</dbReference>
<evidence type="ECO:0000256" key="1">
    <source>
        <dbReference type="ARBA" id="ARBA00023125"/>
    </source>
</evidence>
<dbReference type="AlphaFoldDB" id="A0A4S3AZZ9"/>
<dbReference type="InterPro" id="IPR001647">
    <property type="entry name" value="HTH_TetR"/>
</dbReference>
<reference evidence="4 5" key="1">
    <citation type="submission" date="2019-01" db="EMBL/GenBank/DDBJ databases">
        <title>Vagococcus silagei sp. nov. isolated from brewer's grain.</title>
        <authorList>
            <person name="Guu J.-R."/>
        </authorList>
    </citation>
    <scope>NUCLEOTIDE SEQUENCE [LARGE SCALE GENOMIC DNA]</scope>
    <source>
        <strain evidence="4 5">2B-2</strain>
    </source>
</reference>
<organism evidence="4 5">
    <name type="scientific">Vagococcus silagei</name>
    <dbReference type="NCBI Taxonomy" id="2508885"/>
    <lineage>
        <taxon>Bacteria</taxon>
        <taxon>Bacillati</taxon>
        <taxon>Bacillota</taxon>
        <taxon>Bacilli</taxon>
        <taxon>Lactobacillales</taxon>
        <taxon>Enterococcaceae</taxon>
        <taxon>Vagococcus</taxon>
    </lineage>
</organism>
<dbReference type="PROSITE" id="PS50977">
    <property type="entry name" value="HTH_TETR_2"/>
    <property type="match status" value="1"/>
</dbReference>
<proteinExistence type="predicted"/>
<dbReference type="InterPro" id="IPR050624">
    <property type="entry name" value="HTH-type_Tx_Regulator"/>
</dbReference>
<dbReference type="PRINTS" id="PR00455">
    <property type="entry name" value="HTHTETR"/>
</dbReference>
<dbReference type="OrthoDB" id="9812484at2"/>
<gene>
    <name evidence="4" type="ORF">ESZ54_12270</name>
</gene>
<dbReference type="InterPro" id="IPR009057">
    <property type="entry name" value="Homeodomain-like_sf"/>
</dbReference>
<evidence type="ECO:0000256" key="2">
    <source>
        <dbReference type="PROSITE-ProRule" id="PRU00335"/>
    </source>
</evidence>
<name>A0A4S3AZZ9_9ENTE</name>
<keyword evidence="1 2" id="KW-0238">DNA-binding</keyword>
<dbReference type="PANTHER" id="PTHR43479">
    <property type="entry name" value="ACREF/ENVCD OPERON REPRESSOR-RELATED"/>
    <property type="match status" value="1"/>
</dbReference>